<sequence length="127" mass="13776">MAYILANSQTLPDLGDCKIATGFSVPIVNCVSETVGDVVWPNTCPPGACHWPAIVYEKSGIWVLCGCIARSPALARIAGISLVCFCTLTRKWGKSRSYLNPRVMTQEFRIQTGAATLFAVLTLQPTR</sequence>
<evidence type="ECO:0000313" key="1">
    <source>
        <dbReference type="EMBL" id="JAP55254.1"/>
    </source>
</evidence>
<reference evidence="1" key="1">
    <citation type="submission" date="2016-01" db="EMBL/GenBank/DDBJ databases">
        <title>Reference transcriptome for the parasite Schistocephalus solidus: insights into the molecular evolution of parasitism.</title>
        <authorList>
            <person name="Hebert F.O."/>
            <person name="Grambauer S."/>
            <person name="Barber I."/>
            <person name="Landry C.R."/>
            <person name="Aubin-Horth N."/>
        </authorList>
    </citation>
    <scope>NUCLEOTIDE SEQUENCE</scope>
</reference>
<accession>A0A0X3PTZ4</accession>
<dbReference type="EMBL" id="GEEE01023911">
    <property type="protein sequence ID" value="JAP39314.1"/>
    <property type="molecule type" value="Transcribed_RNA"/>
</dbReference>
<proteinExistence type="predicted"/>
<gene>
    <name evidence="1" type="ORF">TR165733</name>
</gene>
<name>A0A0X3PTZ4_SCHSO</name>
<dbReference type="AlphaFoldDB" id="A0A0X3PTZ4"/>
<protein>
    <submittedName>
        <fullName evidence="1">Uncharacterized protein</fullName>
    </submittedName>
</protein>
<organism evidence="1">
    <name type="scientific">Schistocephalus solidus</name>
    <name type="common">Tapeworm</name>
    <dbReference type="NCBI Taxonomy" id="70667"/>
    <lineage>
        <taxon>Eukaryota</taxon>
        <taxon>Metazoa</taxon>
        <taxon>Spiralia</taxon>
        <taxon>Lophotrochozoa</taxon>
        <taxon>Platyhelminthes</taxon>
        <taxon>Cestoda</taxon>
        <taxon>Eucestoda</taxon>
        <taxon>Diphyllobothriidea</taxon>
        <taxon>Diphyllobothriidae</taxon>
        <taxon>Schistocephalus</taxon>
    </lineage>
</organism>
<dbReference type="EMBL" id="GEEE01007971">
    <property type="protein sequence ID" value="JAP55254.1"/>
    <property type="molecule type" value="Transcribed_RNA"/>
</dbReference>